<proteinExistence type="predicted"/>
<keyword evidence="2" id="KW-1185">Reference proteome</keyword>
<name>A0A5B7F1G8_PORTR</name>
<protein>
    <submittedName>
        <fullName evidence="1">Uncharacterized protein</fullName>
    </submittedName>
</protein>
<reference evidence="1 2" key="1">
    <citation type="submission" date="2019-05" db="EMBL/GenBank/DDBJ databases">
        <title>Another draft genome of Portunus trituberculatus and its Hox gene families provides insights of decapod evolution.</title>
        <authorList>
            <person name="Jeong J.-H."/>
            <person name="Song I."/>
            <person name="Kim S."/>
            <person name="Choi T."/>
            <person name="Kim D."/>
            <person name="Ryu S."/>
            <person name="Kim W."/>
        </authorList>
    </citation>
    <scope>NUCLEOTIDE SEQUENCE [LARGE SCALE GENOMIC DNA]</scope>
    <source>
        <tissue evidence="1">Muscle</tissue>
    </source>
</reference>
<dbReference type="AlphaFoldDB" id="A0A5B7F1G8"/>
<accession>A0A5B7F1G8</accession>
<evidence type="ECO:0000313" key="2">
    <source>
        <dbReference type="Proteomes" id="UP000324222"/>
    </source>
</evidence>
<comment type="caution">
    <text evidence="1">The sequence shown here is derived from an EMBL/GenBank/DDBJ whole genome shotgun (WGS) entry which is preliminary data.</text>
</comment>
<gene>
    <name evidence="1" type="ORF">E2C01_034787</name>
</gene>
<evidence type="ECO:0000313" key="1">
    <source>
        <dbReference type="EMBL" id="MPC41200.1"/>
    </source>
</evidence>
<dbReference type="Proteomes" id="UP000324222">
    <property type="component" value="Unassembled WGS sequence"/>
</dbReference>
<sequence>MKKKLREVSRYFESLLREQLRSWIRSCHFLISSEGCLCSKCL</sequence>
<organism evidence="1 2">
    <name type="scientific">Portunus trituberculatus</name>
    <name type="common">Swimming crab</name>
    <name type="synonym">Neptunus trituberculatus</name>
    <dbReference type="NCBI Taxonomy" id="210409"/>
    <lineage>
        <taxon>Eukaryota</taxon>
        <taxon>Metazoa</taxon>
        <taxon>Ecdysozoa</taxon>
        <taxon>Arthropoda</taxon>
        <taxon>Crustacea</taxon>
        <taxon>Multicrustacea</taxon>
        <taxon>Malacostraca</taxon>
        <taxon>Eumalacostraca</taxon>
        <taxon>Eucarida</taxon>
        <taxon>Decapoda</taxon>
        <taxon>Pleocyemata</taxon>
        <taxon>Brachyura</taxon>
        <taxon>Eubrachyura</taxon>
        <taxon>Portunoidea</taxon>
        <taxon>Portunidae</taxon>
        <taxon>Portuninae</taxon>
        <taxon>Portunus</taxon>
    </lineage>
</organism>
<dbReference type="EMBL" id="VSRR010004967">
    <property type="protein sequence ID" value="MPC41200.1"/>
    <property type="molecule type" value="Genomic_DNA"/>
</dbReference>